<feature type="region of interest" description="Disordered" evidence="1">
    <location>
        <begin position="1"/>
        <end position="101"/>
    </location>
</feature>
<proteinExistence type="predicted"/>
<evidence type="ECO:0000313" key="2">
    <source>
        <dbReference type="Proteomes" id="UP000887565"/>
    </source>
</evidence>
<evidence type="ECO:0000313" key="3">
    <source>
        <dbReference type="WBParaSite" id="nRc.2.0.1.t04775-RA"/>
    </source>
</evidence>
<dbReference type="AlphaFoldDB" id="A0A915HTQ3"/>
<reference evidence="3" key="1">
    <citation type="submission" date="2022-11" db="UniProtKB">
        <authorList>
            <consortium name="WormBaseParasite"/>
        </authorList>
    </citation>
    <scope>IDENTIFICATION</scope>
</reference>
<keyword evidence="2" id="KW-1185">Reference proteome</keyword>
<accession>A0A915HTQ3</accession>
<feature type="compositionally biased region" description="Polar residues" evidence="1">
    <location>
        <begin position="337"/>
        <end position="347"/>
    </location>
</feature>
<name>A0A915HTQ3_ROMCU</name>
<feature type="compositionally biased region" description="Basic and acidic residues" evidence="1">
    <location>
        <begin position="318"/>
        <end position="332"/>
    </location>
</feature>
<feature type="compositionally biased region" description="Polar residues" evidence="1">
    <location>
        <begin position="275"/>
        <end position="287"/>
    </location>
</feature>
<dbReference type="Proteomes" id="UP000887565">
    <property type="component" value="Unplaced"/>
</dbReference>
<feature type="compositionally biased region" description="Basic and acidic residues" evidence="1">
    <location>
        <begin position="57"/>
        <end position="72"/>
    </location>
</feature>
<feature type="region of interest" description="Disordered" evidence="1">
    <location>
        <begin position="227"/>
        <end position="355"/>
    </location>
</feature>
<dbReference type="WBParaSite" id="nRc.2.0.1.t04775-RA">
    <property type="protein sequence ID" value="nRc.2.0.1.t04775-RA"/>
    <property type="gene ID" value="nRc.2.0.1.g04775"/>
</dbReference>
<feature type="compositionally biased region" description="Polar residues" evidence="1">
    <location>
        <begin position="92"/>
        <end position="101"/>
    </location>
</feature>
<feature type="compositionally biased region" description="Basic and acidic residues" evidence="1">
    <location>
        <begin position="252"/>
        <end position="274"/>
    </location>
</feature>
<sequence length="449" mass="50691">MPNFSENKPDLADLIRQNKKRHFSPTSDEKSFKGASAANSTAHRDRKSLIPPPTKSSKCEDAEGEHSSDYTSDRSSPSAIPITSSDADEMCKSQSPKSETAYQLTNHQANEMSDFEKRLLIAAKGSILSLNGAEPVAPTITRDIPPGFSSCGLFPPFFGFGSLQMMPVVPPCQTQVFGPPTANIEHDSNKFSPADENTKKKGKWCAMHVKLAWEIYHNAQYRKDRKKMKMMALAARRNEKKRKTSENGSSECVKESNTKNENDSGKAKKIEEKPSTSSIDCNSQASGADNDRHSVSIPPNDFPASRDAAHLHKKSKLKASETAESGRHEDHRRNRQHQQTSFLSHNLQQPQNPQPAQDFYVKSLLMNQFLHHQNQNRQFLMDQHQQQQRLMYQQNAFDRFSTAVYPPPLLQNQQDQYQRDLIATSLLFQQTPQGFYGFRQHQTAPFLPS</sequence>
<organism evidence="2 3">
    <name type="scientific">Romanomermis culicivorax</name>
    <name type="common">Nematode worm</name>
    <dbReference type="NCBI Taxonomy" id="13658"/>
    <lineage>
        <taxon>Eukaryota</taxon>
        <taxon>Metazoa</taxon>
        <taxon>Ecdysozoa</taxon>
        <taxon>Nematoda</taxon>
        <taxon>Enoplea</taxon>
        <taxon>Dorylaimia</taxon>
        <taxon>Mermithida</taxon>
        <taxon>Mermithoidea</taxon>
        <taxon>Mermithidae</taxon>
        <taxon>Romanomermis</taxon>
    </lineage>
</organism>
<protein>
    <submittedName>
        <fullName evidence="3">Uncharacterized protein</fullName>
    </submittedName>
</protein>
<evidence type="ECO:0000256" key="1">
    <source>
        <dbReference type="SAM" id="MobiDB-lite"/>
    </source>
</evidence>